<dbReference type="Pfam" id="PF11520">
    <property type="entry name" value="Cren7"/>
    <property type="match status" value="1"/>
</dbReference>
<dbReference type="InterPro" id="IPR020906">
    <property type="entry name" value="dsDNA-bd_Cren7"/>
</dbReference>
<keyword evidence="1" id="KW-0158">Chromosome</keyword>
<protein>
    <submittedName>
        <fullName evidence="5">Chromatin protein Cren7</fullName>
    </submittedName>
</protein>
<name>A0ABD4Z4N9_9CREN</name>
<keyword evidence="4" id="KW-0238">DNA-binding</keyword>
<evidence type="ECO:0000256" key="3">
    <source>
        <dbReference type="ARBA" id="ARBA00022490"/>
    </source>
</evidence>
<dbReference type="EMBL" id="JASNVW010000001">
    <property type="protein sequence ID" value="MDK6028276.1"/>
    <property type="molecule type" value="Genomic_DNA"/>
</dbReference>
<keyword evidence="3" id="KW-0963">Cytoplasm</keyword>
<dbReference type="Proteomes" id="UP001529235">
    <property type="component" value="Unassembled WGS sequence"/>
</dbReference>
<keyword evidence="6" id="KW-1185">Reference proteome</keyword>
<reference evidence="5 6" key="1">
    <citation type="submission" date="2023-05" db="EMBL/GenBank/DDBJ databases">
        <title>A new hyperthermophilic archaea 'Ignisphaera cupida' sp. nov. and description of the family 'Ignisphaeraceae' fam. nov.</title>
        <authorList>
            <person name="Podosokorskaya O.A."/>
            <person name="Elcheninov A.G."/>
            <person name="Klukina A."/>
            <person name="Merkel A.Y."/>
        </authorList>
    </citation>
    <scope>NUCLEOTIDE SEQUENCE [LARGE SCALE GENOMIC DNA]</scope>
    <source>
        <strain evidence="5 6">4213-co</strain>
    </source>
</reference>
<dbReference type="GO" id="GO:0003677">
    <property type="term" value="F:DNA binding"/>
    <property type="evidence" value="ECO:0007669"/>
    <property type="project" value="UniProtKB-KW"/>
</dbReference>
<gene>
    <name evidence="5" type="ORF">QPL79_02715</name>
</gene>
<proteinExistence type="predicted"/>
<evidence type="ECO:0000256" key="1">
    <source>
        <dbReference type="ARBA" id="ARBA00022454"/>
    </source>
</evidence>
<accession>A0ABD4Z4N9</accession>
<evidence type="ECO:0000256" key="4">
    <source>
        <dbReference type="ARBA" id="ARBA00023125"/>
    </source>
</evidence>
<organism evidence="5 6">
    <name type="scientific">Ignisphaera cupida</name>
    <dbReference type="NCBI Taxonomy" id="3050454"/>
    <lineage>
        <taxon>Archaea</taxon>
        <taxon>Thermoproteota</taxon>
        <taxon>Thermoprotei</taxon>
        <taxon>Desulfurococcales</taxon>
        <taxon>Desulfurococcaceae</taxon>
        <taxon>Ignisphaera</taxon>
    </lineage>
</organism>
<dbReference type="InterPro" id="IPR038647">
    <property type="entry name" value="Cren7_sf"/>
</dbReference>
<dbReference type="Gene3D" id="2.30.30.610">
    <property type="entry name" value="Chromatin protein Cren7"/>
    <property type="match status" value="1"/>
</dbReference>
<evidence type="ECO:0000313" key="6">
    <source>
        <dbReference type="Proteomes" id="UP001529235"/>
    </source>
</evidence>
<comment type="caution">
    <text evidence="5">The sequence shown here is derived from an EMBL/GenBank/DDBJ whole genome shotgun (WGS) entry which is preliminary data.</text>
</comment>
<sequence>MPCTVQVKVKDPSTHLEIILAPEKVYIIRNHLGKTIKIGVFTSPKTGQKFRALLPNSYKCD</sequence>
<keyword evidence="2" id="KW-0488">Methylation</keyword>
<evidence type="ECO:0000256" key="2">
    <source>
        <dbReference type="ARBA" id="ARBA00022481"/>
    </source>
</evidence>
<evidence type="ECO:0000313" key="5">
    <source>
        <dbReference type="EMBL" id="MDK6028276.1"/>
    </source>
</evidence>
<dbReference type="RefSeq" id="WP_285273244.1">
    <property type="nucleotide sequence ID" value="NZ_JASNVW010000001.1"/>
</dbReference>
<dbReference type="AlphaFoldDB" id="A0ABD4Z4N9"/>